<keyword evidence="1 5" id="KW-0963">Cytoplasm</keyword>
<evidence type="ECO:0000313" key="8">
    <source>
        <dbReference type="Proteomes" id="UP000266796"/>
    </source>
</evidence>
<dbReference type="RefSeq" id="WP_108674098.1">
    <property type="nucleotide sequence ID" value="NZ_CP025628.1"/>
</dbReference>
<dbReference type="InterPro" id="IPR005227">
    <property type="entry name" value="YqgF"/>
</dbReference>
<comment type="similarity">
    <text evidence="5">Belongs to the YqgF HJR family.</text>
</comment>
<dbReference type="InterPro" id="IPR006641">
    <property type="entry name" value="YqgF/RNaseH-like_dom"/>
</dbReference>
<evidence type="ECO:0000256" key="1">
    <source>
        <dbReference type="ARBA" id="ARBA00022490"/>
    </source>
</evidence>
<dbReference type="CDD" id="cd16964">
    <property type="entry name" value="YqgF"/>
    <property type="match status" value="1"/>
</dbReference>
<dbReference type="GO" id="GO:0000967">
    <property type="term" value="P:rRNA 5'-end processing"/>
    <property type="evidence" value="ECO:0007669"/>
    <property type="project" value="UniProtKB-UniRule"/>
</dbReference>
<evidence type="ECO:0000259" key="6">
    <source>
        <dbReference type="SMART" id="SM00732"/>
    </source>
</evidence>
<comment type="subcellular location">
    <subcellularLocation>
        <location evidence="5">Cytoplasm</location>
    </subcellularLocation>
</comment>
<dbReference type="Gene3D" id="3.30.420.140">
    <property type="entry name" value="YqgF/RNase H-like domain"/>
    <property type="match status" value="1"/>
</dbReference>
<proteinExistence type="inferred from homology"/>
<evidence type="ECO:0000256" key="4">
    <source>
        <dbReference type="ARBA" id="ARBA00022801"/>
    </source>
</evidence>
<gene>
    <name evidence="7" type="primary">yqgF</name>
    <name evidence="7" type="ORF">CKSOR_00601</name>
</gene>
<dbReference type="GO" id="GO:0004518">
    <property type="term" value="F:nuclease activity"/>
    <property type="evidence" value="ECO:0007669"/>
    <property type="project" value="UniProtKB-KW"/>
</dbReference>
<dbReference type="SMART" id="SM00732">
    <property type="entry name" value="YqgFc"/>
    <property type="match status" value="1"/>
</dbReference>
<reference evidence="7 8" key="1">
    <citation type="journal article" date="2018" name="Parasitology">
        <title>The reduced genome of Candidatus Kinetoplastibacterium sorsogonicusi, the endosymbiont of Kentomonas sorsogonicus (Trypanosomatidae): loss of the haem-synthesis pathway.</title>
        <authorList>
            <person name="Silva F.M."/>
            <person name="Kostygov A.Y."/>
            <person name="Spodareva V.V."/>
            <person name="Butenko A."/>
            <person name="Tossou R."/>
            <person name="Lukes J."/>
            <person name="Yurchenko V."/>
            <person name="Alves J.M.P."/>
        </authorList>
    </citation>
    <scope>NUCLEOTIDE SEQUENCE [LARGE SCALE GENOMIC DNA]</scope>
    <source>
        <strain evidence="7 8">MF-08</strain>
    </source>
</reference>
<organism evidence="7 8">
    <name type="scientific">Candidatus Kinetoplastidibacterium kentomonadis</name>
    <dbReference type="NCBI Taxonomy" id="1576550"/>
    <lineage>
        <taxon>Bacteria</taxon>
        <taxon>Pseudomonadati</taxon>
        <taxon>Pseudomonadota</taxon>
        <taxon>Betaproteobacteria</taxon>
        <taxon>Candidatus Kinetoplastidibacterium</taxon>
    </lineage>
</organism>
<accession>A0A3S7JAM8</accession>
<evidence type="ECO:0000313" key="7">
    <source>
        <dbReference type="EMBL" id="AWD32701.1"/>
    </source>
</evidence>
<comment type="function">
    <text evidence="5">Could be a nuclease involved in processing of the 5'-end of pre-16S rRNA.</text>
</comment>
<keyword evidence="2 5" id="KW-0690">Ribosome biogenesis</keyword>
<dbReference type="Proteomes" id="UP000266796">
    <property type="component" value="Chromosome"/>
</dbReference>
<evidence type="ECO:0000256" key="2">
    <source>
        <dbReference type="ARBA" id="ARBA00022517"/>
    </source>
</evidence>
<keyword evidence="4 5" id="KW-0378">Hydrolase</keyword>
<name>A0A3S7JAM8_9PROT</name>
<evidence type="ECO:0000256" key="5">
    <source>
        <dbReference type="HAMAP-Rule" id="MF_00651"/>
    </source>
</evidence>
<dbReference type="GO" id="GO:0016788">
    <property type="term" value="F:hydrolase activity, acting on ester bonds"/>
    <property type="evidence" value="ECO:0007669"/>
    <property type="project" value="UniProtKB-UniRule"/>
</dbReference>
<feature type="domain" description="YqgF/RNase H-like" evidence="6">
    <location>
        <begin position="1"/>
        <end position="103"/>
    </location>
</feature>
<sequence length="135" mass="15803">MIIFSFDFGLKKIGIAIGNTLTLHSRPFDIIYPKTKKERYIYIDKLITEWHPITIVVGIPNIYDEFGNIQLSYLNCKKFSNQLKERYKIPIVLINEHNSSIEAQEYLNNKDVKNDDAIAAALILNRYFESKKINY</sequence>
<dbReference type="HAMAP" id="MF_00651">
    <property type="entry name" value="Nuclease_YqgF"/>
    <property type="match status" value="1"/>
</dbReference>
<dbReference type="EMBL" id="CP025628">
    <property type="protein sequence ID" value="AWD32701.1"/>
    <property type="molecule type" value="Genomic_DNA"/>
</dbReference>
<dbReference type="InterPro" id="IPR012337">
    <property type="entry name" value="RNaseH-like_sf"/>
</dbReference>
<dbReference type="EC" id="3.1.-.-" evidence="5"/>
<evidence type="ECO:0000256" key="3">
    <source>
        <dbReference type="ARBA" id="ARBA00022722"/>
    </source>
</evidence>
<dbReference type="NCBIfam" id="TIGR00250">
    <property type="entry name" value="RNAse_H_YqgF"/>
    <property type="match status" value="1"/>
</dbReference>
<dbReference type="OrthoDB" id="9796140at2"/>
<dbReference type="PANTHER" id="PTHR33317">
    <property type="entry name" value="POLYNUCLEOTIDYL TRANSFERASE, RIBONUCLEASE H-LIKE SUPERFAMILY PROTEIN"/>
    <property type="match status" value="1"/>
</dbReference>
<dbReference type="Pfam" id="PF03652">
    <property type="entry name" value="RuvX"/>
    <property type="match status" value="1"/>
</dbReference>
<dbReference type="KEGG" id="kso:CKSOR_00601"/>
<keyword evidence="3 5" id="KW-0540">Nuclease</keyword>
<dbReference type="PANTHER" id="PTHR33317:SF4">
    <property type="entry name" value="POLYNUCLEOTIDYL TRANSFERASE, RIBONUCLEASE H-LIKE SUPERFAMILY PROTEIN"/>
    <property type="match status" value="1"/>
</dbReference>
<keyword evidence="8" id="KW-1185">Reference proteome</keyword>
<dbReference type="InterPro" id="IPR037027">
    <property type="entry name" value="YqgF/RNaseH-like_dom_sf"/>
</dbReference>
<protein>
    <recommendedName>
        <fullName evidence="5">Putative pre-16S rRNA nuclease</fullName>
        <ecNumber evidence="5">3.1.-.-</ecNumber>
    </recommendedName>
</protein>
<dbReference type="AlphaFoldDB" id="A0A3S7JAM8"/>
<dbReference type="GO" id="GO:0005829">
    <property type="term" value="C:cytosol"/>
    <property type="evidence" value="ECO:0007669"/>
    <property type="project" value="TreeGrafter"/>
</dbReference>
<dbReference type="SUPFAM" id="SSF53098">
    <property type="entry name" value="Ribonuclease H-like"/>
    <property type="match status" value="1"/>
</dbReference>